<evidence type="ECO:0000256" key="1">
    <source>
        <dbReference type="SAM" id="MobiDB-lite"/>
    </source>
</evidence>
<evidence type="ECO:0000313" key="2">
    <source>
        <dbReference type="EMBL" id="EHO48910.1"/>
    </source>
</evidence>
<dbReference type="EMBL" id="AGRJ01000231">
    <property type="protein sequence ID" value="EHO48910.1"/>
    <property type="molecule type" value="Genomic_DNA"/>
</dbReference>
<accession>H1LJ93</accession>
<comment type="caution">
    <text evidence="2">The sequence shown here is derived from an EMBL/GenBank/DDBJ whole genome shotgun (WGS) entry which is preliminary data.</text>
</comment>
<dbReference type="AlphaFoldDB" id="H1LJ93"/>
<reference evidence="2 3" key="1">
    <citation type="submission" date="2011-09" db="EMBL/GenBank/DDBJ databases">
        <authorList>
            <person name="Weinstock G."/>
            <person name="Sodergren E."/>
            <person name="Clifton S."/>
            <person name="Fulton L."/>
            <person name="Fulton B."/>
            <person name="Courtney L."/>
            <person name="Fronick C."/>
            <person name="Harrison M."/>
            <person name="Strong C."/>
            <person name="Farmer C."/>
            <person name="Delahaunty K."/>
            <person name="Markovic C."/>
            <person name="Hall O."/>
            <person name="Minx P."/>
            <person name="Tomlinson C."/>
            <person name="Mitreva M."/>
            <person name="Hou S."/>
            <person name="Chen J."/>
            <person name="Wollam A."/>
            <person name="Pepin K.H."/>
            <person name="Johnson M."/>
            <person name="Bhonagiri V."/>
            <person name="Zhang X."/>
            <person name="Suruliraj S."/>
            <person name="Warren W."/>
            <person name="Chinwalla A."/>
            <person name="Mardis E.R."/>
            <person name="Wilson R.K."/>
        </authorList>
    </citation>
    <scope>NUCLEOTIDE SEQUENCE [LARGE SCALE GENOMIC DNA]</scope>
    <source>
        <strain evidence="2 3">F0435</strain>
    </source>
</reference>
<organism evidence="2 3">
    <name type="scientific">Lentilactobacillus kisonensis F0435</name>
    <dbReference type="NCBI Taxonomy" id="797516"/>
    <lineage>
        <taxon>Bacteria</taxon>
        <taxon>Bacillati</taxon>
        <taxon>Bacillota</taxon>
        <taxon>Bacilli</taxon>
        <taxon>Lactobacillales</taxon>
        <taxon>Lactobacillaceae</taxon>
        <taxon>Lentilactobacillus</taxon>
    </lineage>
</organism>
<sequence>MNQRYQSYAKAQGQLRSCPKKSERSKAVRVRNKAVRDWSLSLLRQESRFWNFWRRRLRCKSLLGAARFCNVAKERKFPGLEFLLQVLMGKFLLCIALLY</sequence>
<name>H1LJ93_9LACO</name>
<evidence type="ECO:0000313" key="3">
    <source>
        <dbReference type="Proteomes" id="UP000005025"/>
    </source>
</evidence>
<dbReference type="Proteomes" id="UP000005025">
    <property type="component" value="Unassembled WGS sequence"/>
</dbReference>
<protein>
    <submittedName>
        <fullName evidence="2">Uncharacterized protein</fullName>
    </submittedName>
</protein>
<gene>
    <name evidence="2" type="ORF">HMPREF9104_02685</name>
</gene>
<dbReference type="HOGENOM" id="CLU_2316737_0_0_9"/>
<feature type="region of interest" description="Disordered" evidence="1">
    <location>
        <begin position="1"/>
        <end position="25"/>
    </location>
</feature>
<proteinExistence type="predicted"/>